<sequence length="53" mass="5575">MALGRKGLTASRLPNSRNTATGWHGSPPCQLGHTALDGCAQNSYPKQCAYSEA</sequence>
<feature type="compositionally biased region" description="Polar residues" evidence="1">
    <location>
        <begin position="12"/>
        <end position="21"/>
    </location>
</feature>
<dbReference type="Proteomes" id="UP001162483">
    <property type="component" value="Unassembled WGS sequence"/>
</dbReference>
<protein>
    <submittedName>
        <fullName evidence="2">Uncharacterized protein</fullName>
    </submittedName>
</protein>
<evidence type="ECO:0000313" key="2">
    <source>
        <dbReference type="EMBL" id="CAI9570807.1"/>
    </source>
</evidence>
<feature type="non-terminal residue" evidence="2">
    <location>
        <position position="53"/>
    </location>
</feature>
<evidence type="ECO:0000256" key="1">
    <source>
        <dbReference type="SAM" id="MobiDB-lite"/>
    </source>
</evidence>
<evidence type="ECO:0000313" key="3">
    <source>
        <dbReference type="Proteomes" id="UP001162483"/>
    </source>
</evidence>
<keyword evidence="3" id="KW-1185">Reference proteome</keyword>
<proteinExistence type="predicted"/>
<dbReference type="EMBL" id="CATNWA010014351">
    <property type="protein sequence ID" value="CAI9570807.1"/>
    <property type="molecule type" value="Genomic_DNA"/>
</dbReference>
<comment type="caution">
    <text evidence="2">The sequence shown here is derived from an EMBL/GenBank/DDBJ whole genome shotgun (WGS) entry which is preliminary data.</text>
</comment>
<accession>A0ABN9DEA6</accession>
<feature type="region of interest" description="Disordered" evidence="1">
    <location>
        <begin position="1"/>
        <end position="25"/>
    </location>
</feature>
<organism evidence="2 3">
    <name type="scientific">Staurois parvus</name>
    <dbReference type="NCBI Taxonomy" id="386267"/>
    <lineage>
        <taxon>Eukaryota</taxon>
        <taxon>Metazoa</taxon>
        <taxon>Chordata</taxon>
        <taxon>Craniata</taxon>
        <taxon>Vertebrata</taxon>
        <taxon>Euteleostomi</taxon>
        <taxon>Amphibia</taxon>
        <taxon>Batrachia</taxon>
        <taxon>Anura</taxon>
        <taxon>Neobatrachia</taxon>
        <taxon>Ranoidea</taxon>
        <taxon>Ranidae</taxon>
        <taxon>Staurois</taxon>
    </lineage>
</organism>
<reference evidence="2" key="1">
    <citation type="submission" date="2023-05" db="EMBL/GenBank/DDBJ databases">
        <authorList>
            <person name="Stuckert A."/>
        </authorList>
    </citation>
    <scope>NUCLEOTIDE SEQUENCE</scope>
</reference>
<name>A0ABN9DEA6_9NEOB</name>
<gene>
    <name evidence="2" type="ORF">SPARVUS_LOCUS7149496</name>
</gene>